<dbReference type="Gene3D" id="3.40.250.10">
    <property type="entry name" value="Rhodanese-like domain"/>
    <property type="match status" value="1"/>
</dbReference>
<dbReference type="STRING" id="78915.A0A4P9XHG2"/>
<dbReference type="InterPro" id="IPR001763">
    <property type="entry name" value="Rhodanese-like_dom"/>
</dbReference>
<organism evidence="2 3">
    <name type="scientific">Thamnocephalis sphaerospora</name>
    <dbReference type="NCBI Taxonomy" id="78915"/>
    <lineage>
        <taxon>Eukaryota</taxon>
        <taxon>Fungi</taxon>
        <taxon>Fungi incertae sedis</taxon>
        <taxon>Zoopagomycota</taxon>
        <taxon>Zoopagomycotina</taxon>
        <taxon>Zoopagomycetes</taxon>
        <taxon>Zoopagales</taxon>
        <taxon>Sigmoideomycetaceae</taxon>
        <taxon>Thamnocephalis</taxon>
    </lineage>
</organism>
<name>A0A4P9XHG2_9FUNG</name>
<dbReference type="GO" id="GO:0005634">
    <property type="term" value="C:nucleus"/>
    <property type="evidence" value="ECO:0007669"/>
    <property type="project" value="TreeGrafter"/>
</dbReference>
<dbReference type="PANTHER" id="PTHR10828:SF38">
    <property type="entry name" value="ARSENICAL-RESISTANCE PROTEIN 2-RELATED"/>
    <property type="match status" value="1"/>
</dbReference>
<dbReference type="InterPro" id="IPR036873">
    <property type="entry name" value="Rhodanese-like_dom_sf"/>
</dbReference>
<keyword evidence="3" id="KW-1185">Reference proteome</keyword>
<dbReference type="EMBL" id="KZ993253">
    <property type="protein sequence ID" value="RKP05125.1"/>
    <property type="molecule type" value="Genomic_DNA"/>
</dbReference>
<dbReference type="Pfam" id="PF00581">
    <property type="entry name" value="Rhodanese"/>
    <property type="match status" value="1"/>
</dbReference>
<evidence type="ECO:0000313" key="2">
    <source>
        <dbReference type="EMBL" id="RKP05125.1"/>
    </source>
</evidence>
<dbReference type="SUPFAM" id="SSF52821">
    <property type="entry name" value="Rhodanese/Cell cycle control phosphatase"/>
    <property type="match status" value="1"/>
</dbReference>
<evidence type="ECO:0000259" key="1">
    <source>
        <dbReference type="PROSITE" id="PS50206"/>
    </source>
</evidence>
<dbReference type="OrthoDB" id="102559at2759"/>
<dbReference type="PROSITE" id="PS50206">
    <property type="entry name" value="RHODANESE_3"/>
    <property type="match status" value="1"/>
</dbReference>
<dbReference type="AlphaFoldDB" id="A0A4P9XHG2"/>
<evidence type="ECO:0000313" key="3">
    <source>
        <dbReference type="Proteomes" id="UP000271241"/>
    </source>
</evidence>
<feature type="domain" description="Rhodanese" evidence="1">
    <location>
        <begin position="43"/>
        <end position="138"/>
    </location>
</feature>
<sequence length="152" mass="16831">MTVSSASTRAVVSSTVEYIDCDTLADMLRDTTLTPRVDYVVVDGGNIPSAINVPAHKLTEQLEHLVTAYGHVPKIIFHCALSQVRGPRSAGLYHKAALMAAETVETNPSPDATIVTQDVLVLRGGFALWQARFKDHTDMIENYDRELWELEY</sequence>
<proteinExistence type="predicted"/>
<reference evidence="3" key="1">
    <citation type="journal article" date="2018" name="Nat. Microbiol.">
        <title>Leveraging single-cell genomics to expand the fungal tree of life.</title>
        <authorList>
            <person name="Ahrendt S.R."/>
            <person name="Quandt C.A."/>
            <person name="Ciobanu D."/>
            <person name="Clum A."/>
            <person name="Salamov A."/>
            <person name="Andreopoulos B."/>
            <person name="Cheng J.F."/>
            <person name="Woyke T."/>
            <person name="Pelin A."/>
            <person name="Henrissat B."/>
            <person name="Reynolds N.K."/>
            <person name="Benny G.L."/>
            <person name="Smith M.E."/>
            <person name="James T.Y."/>
            <person name="Grigoriev I.V."/>
        </authorList>
    </citation>
    <scope>NUCLEOTIDE SEQUENCE [LARGE SCALE GENOMIC DNA]</scope>
    <source>
        <strain evidence="3">RSA 1356</strain>
    </source>
</reference>
<dbReference type="GO" id="GO:0005737">
    <property type="term" value="C:cytoplasm"/>
    <property type="evidence" value="ECO:0007669"/>
    <property type="project" value="TreeGrafter"/>
</dbReference>
<dbReference type="PANTHER" id="PTHR10828">
    <property type="entry name" value="M-PHASE INDUCER PHOSPHATASE DUAL SPECIFICITY PHOSPHATASE CDC25"/>
    <property type="match status" value="1"/>
</dbReference>
<dbReference type="GO" id="GO:0004725">
    <property type="term" value="F:protein tyrosine phosphatase activity"/>
    <property type="evidence" value="ECO:0007669"/>
    <property type="project" value="TreeGrafter"/>
</dbReference>
<gene>
    <name evidence="2" type="ORF">THASP1DRAFT_26326</name>
</gene>
<protein>
    <recommendedName>
        <fullName evidence="1">Rhodanese domain-containing protein</fullName>
    </recommendedName>
</protein>
<dbReference type="Proteomes" id="UP000271241">
    <property type="component" value="Unassembled WGS sequence"/>
</dbReference>
<accession>A0A4P9XHG2</accession>